<evidence type="ECO:0000259" key="6">
    <source>
        <dbReference type="PROSITE" id="PS50863"/>
    </source>
</evidence>
<evidence type="ECO:0000313" key="7">
    <source>
        <dbReference type="EMBL" id="KJB71219.1"/>
    </source>
</evidence>
<evidence type="ECO:0000313" key="8">
    <source>
        <dbReference type="EMBL" id="MBA0599560.1"/>
    </source>
</evidence>
<dbReference type="InterPro" id="IPR044800">
    <property type="entry name" value="LEC2-like"/>
</dbReference>
<evidence type="ECO:0000256" key="4">
    <source>
        <dbReference type="ARBA" id="ARBA00023163"/>
    </source>
</evidence>
<evidence type="ECO:0000256" key="3">
    <source>
        <dbReference type="ARBA" id="ARBA00023125"/>
    </source>
</evidence>
<dbReference type="SMART" id="SM01019">
    <property type="entry name" value="B3"/>
    <property type="match status" value="1"/>
</dbReference>
<reference evidence="7 9" key="1">
    <citation type="journal article" date="2012" name="Nature">
        <title>Repeated polyploidization of Gossypium genomes and the evolution of spinnable cotton fibres.</title>
        <authorList>
            <person name="Paterson A.H."/>
            <person name="Wendel J.F."/>
            <person name="Gundlach H."/>
            <person name="Guo H."/>
            <person name="Jenkins J."/>
            <person name="Jin D."/>
            <person name="Llewellyn D."/>
            <person name="Showmaker K.C."/>
            <person name="Shu S."/>
            <person name="Udall J."/>
            <person name="Yoo M.J."/>
            <person name="Byers R."/>
            <person name="Chen W."/>
            <person name="Doron-Faigenboim A."/>
            <person name="Duke M.V."/>
            <person name="Gong L."/>
            <person name="Grimwood J."/>
            <person name="Grover C."/>
            <person name="Grupp K."/>
            <person name="Hu G."/>
            <person name="Lee T.H."/>
            <person name="Li J."/>
            <person name="Lin L."/>
            <person name="Liu T."/>
            <person name="Marler B.S."/>
            <person name="Page J.T."/>
            <person name="Roberts A.W."/>
            <person name="Romanel E."/>
            <person name="Sanders W.S."/>
            <person name="Szadkowski E."/>
            <person name="Tan X."/>
            <person name="Tang H."/>
            <person name="Xu C."/>
            <person name="Wang J."/>
            <person name="Wang Z."/>
            <person name="Zhang D."/>
            <person name="Zhang L."/>
            <person name="Ashrafi H."/>
            <person name="Bedon F."/>
            <person name="Bowers J.E."/>
            <person name="Brubaker C.L."/>
            <person name="Chee P.W."/>
            <person name="Das S."/>
            <person name="Gingle A.R."/>
            <person name="Haigler C.H."/>
            <person name="Harker D."/>
            <person name="Hoffmann L.V."/>
            <person name="Hovav R."/>
            <person name="Jones D.C."/>
            <person name="Lemke C."/>
            <person name="Mansoor S."/>
            <person name="ur Rahman M."/>
            <person name="Rainville L.N."/>
            <person name="Rambani A."/>
            <person name="Reddy U.K."/>
            <person name="Rong J.K."/>
            <person name="Saranga Y."/>
            <person name="Scheffler B.E."/>
            <person name="Scheffler J.A."/>
            <person name="Stelly D.M."/>
            <person name="Triplett B.A."/>
            <person name="Van Deynze A."/>
            <person name="Vaslin M.F."/>
            <person name="Waghmare V.N."/>
            <person name="Walford S.A."/>
            <person name="Wright R.J."/>
            <person name="Zaki E.A."/>
            <person name="Zhang T."/>
            <person name="Dennis E.S."/>
            <person name="Mayer K.F."/>
            <person name="Peterson D.G."/>
            <person name="Rokhsar D.S."/>
            <person name="Wang X."/>
            <person name="Schmutz J."/>
        </authorList>
    </citation>
    <scope>NUCLEOTIDE SEQUENCE [LARGE SCALE GENOMIC DNA]</scope>
</reference>
<dbReference type="AlphaFoldDB" id="A0A0D2URE9"/>
<dbReference type="Gene3D" id="2.40.330.10">
    <property type="entry name" value="DNA-binding pseudobarrel domain"/>
    <property type="match status" value="1"/>
</dbReference>
<organism evidence="7 9">
    <name type="scientific">Gossypium raimondii</name>
    <name type="common">Peruvian cotton</name>
    <name type="synonym">Gossypium klotzschianum subsp. raimondii</name>
    <dbReference type="NCBI Taxonomy" id="29730"/>
    <lineage>
        <taxon>Eukaryota</taxon>
        <taxon>Viridiplantae</taxon>
        <taxon>Streptophyta</taxon>
        <taxon>Embryophyta</taxon>
        <taxon>Tracheophyta</taxon>
        <taxon>Spermatophyta</taxon>
        <taxon>Magnoliopsida</taxon>
        <taxon>eudicotyledons</taxon>
        <taxon>Gunneridae</taxon>
        <taxon>Pentapetalae</taxon>
        <taxon>rosids</taxon>
        <taxon>malvids</taxon>
        <taxon>Malvales</taxon>
        <taxon>Malvaceae</taxon>
        <taxon>Malvoideae</taxon>
        <taxon>Gossypium</taxon>
    </lineage>
</organism>
<keyword evidence="5" id="KW-0539">Nucleus</keyword>
<dbReference type="Pfam" id="PF02362">
    <property type="entry name" value="B3"/>
    <property type="match status" value="1"/>
</dbReference>
<accession>A0A0D2URE9</accession>
<dbReference type="EMBL" id="CM001750">
    <property type="protein sequence ID" value="KJB71219.1"/>
    <property type="molecule type" value="Genomic_DNA"/>
</dbReference>
<keyword evidence="4" id="KW-0804">Transcription</keyword>
<evidence type="ECO:0000256" key="1">
    <source>
        <dbReference type="ARBA" id="ARBA00004123"/>
    </source>
</evidence>
<gene>
    <name evidence="7" type="ORF">B456_011G111100</name>
    <name evidence="8" type="ORF">Gorai_005771</name>
</gene>
<dbReference type="Gramene" id="KJB71219">
    <property type="protein sequence ID" value="KJB71219"/>
    <property type="gene ID" value="B456_011G111100"/>
</dbReference>
<dbReference type="GO" id="GO:0003677">
    <property type="term" value="F:DNA binding"/>
    <property type="evidence" value="ECO:0007669"/>
    <property type="project" value="UniProtKB-KW"/>
</dbReference>
<dbReference type="GO" id="GO:0005634">
    <property type="term" value="C:nucleus"/>
    <property type="evidence" value="ECO:0007669"/>
    <property type="project" value="UniProtKB-SubCell"/>
</dbReference>
<dbReference type="CDD" id="cd10017">
    <property type="entry name" value="B3_DNA"/>
    <property type="match status" value="1"/>
</dbReference>
<dbReference type="Proteomes" id="UP000593578">
    <property type="component" value="Unassembled WGS sequence"/>
</dbReference>
<keyword evidence="9" id="KW-1185">Reference proteome</keyword>
<dbReference type="PANTHER" id="PTHR31140:SF145">
    <property type="entry name" value="TF-B3 DOMAIN-CONTAINING PROTEIN"/>
    <property type="match status" value="1"/>
</dbReference>
<keyword evidence="2" id="KW-0805">Transcription regulation</keyword>
<dbReference type="InterPro" id="IPR015300">
    <property type="entry name" value="DNA-bd_pseudobarrel_sf"/>
</dbReference>
<dbReference type="GO" id="GO:0003700">
    <property type="term" value="F:DNA-binding transcription factor activity"/>
    <property type="evidence" value="ECO:0007669"/>
    <property type="project" value="InterPro"/>
</dbReference>
<dbReference type="PROSITE" id="PS50863">
    <property type="entry name" value="B3"/>
    <property type="match status" value="1"/>
</dbReference>
<name>A0A0D2URE9_GOSRA</name>
<dbReference type="PANTHER" id="PTHR31140">
    <property type="entry name" value="B3 DOMAIN-CONTAINING TRANSCRIPTION FACTOR ABI3"/>
    <property type="match status" value="1"/>
</dbReference>
<dbReference type="EMBL" id="JABEZZ010000011">
    <property type="protein sequence ID" value="MBA0599560.1"/>
    <property type="molecule type" value="Genomic_DNA"/>
</dbReference>
<reference evidence="8 10" key="2">
    <citation type="journal article" date="2019" name="Genome Biol. Evol.">
        <title>Insights into the evolution of the New World diploid cottons (Gossypium, subgenus Houzingenia) based on genome sequencing.</title>
        <authorList>
            <person name="Grover C.E."/>
            <person name="Arick M.A. 2nd"/>
            <person name="Thrash A."/>
            <person name="Conover J.L."/>
            <person name="Sanders W.S."/>
            <person name="Peterson D.G."/>
            <person name="Frelichowski J.E."/>
            <person name="Scheffler J.A."/>
            <person name="Scheffler B.E."/>
            <person name="Wendel J.F."/>
        </authorList>
    </citation>
    <scope>NUCLEOTIDE SEQUENCE [LARGE SCALE GENOMIC DNA]</scope>
    <source>
        <strain evidence="8">8</strain>
        <tissue evidence="8">Leaf</tissue>
    </source>
</reference>
<dbReference type="SUPFAM" id="SSF101936">
    <property type="entry name" value="DNA-binding pseudobarrel domain"/>
    <property type="match status" value="1"/>
</dbReference>
<comment type="subcellular location">
    <subcellularLocation>
        <location evidence="1">Nucleus</location>
    </subcellularLocation>
</comment>
<dbReference type="OMA" id="ECWSSLE"/>
<evidence type="ECO:0000313" key="10">
    <source>
        <dbReference type="Proteomes" id="UP000593578"/>
    </source>
</evidence>
<reference evidence="8" key="3">
    <citation type="submission" date="2020-04" db="EMBL/GenBank/DDBJ databases">
        <authorList>
            <person name="Grover C.E."/>
            <person name="Arick M.A. II"/>
            <person name="Thrash A."/>
            <person name="Conover J.L."/>
            <person name="Sanders W.S."/>
            <person name="Peterson D.G."/>
            <person name="Scheffler J.A."/>
            <person name="Scheffler B.E."/>
            <person name="Wendel J.F."/>
        </authorList>
    </citation>
    <scope>NUCLEOTIDE SEQUENCE</scope>
    <source>
        <strain evidence="8">8</strain>
        <tissue evidence="8">Leaf</tissue>
    </source>
</reference>
<evidence type="ECO:0000256" key="2">
    <source>
        <dbReference type="ARBA" id="ARBA00023015"/>
    </source>
</evidence>
<dbReference type="InterPro" id="IPR003340">
    <property type="entry name" value="B3_DNA-bd"/>
</dbReference>
<proteinExistence type="predicted"/>
<keyword evidence="3" id="KW-0238">DNA-binding</keyword>
<evidence type="ECO:0000313" key="9">
    <source>
        <dbReference type="Proteomes" id="UP000032304"/>
    </source>
</evidence>
<dbReference type="Proteomes" id="UP000032304">
    <property type="component" value="Chromosome 11"/>
</dbReference>
<protein>
    <recommendedName>
        <fullName evidence="6">TF-B3 domain-containing protein</fullName>
    </recommendedName>
</protein>
<evidence type="ECO:0000256" key="5">
    <source>
        <dbReference type="ARBA" id="ARBA00023242"/>
    </source>
</evidence>
<dbReference type="eggNOG" id="ENOG502SUKF">
    <property type="taxonomic scope" value="Eukaryota"/>
</dbReference>
<dbReference type="STRING" id="29730.A0A0D2URE9"/>
<feature type="domain" description="TF-B3" evidence="6">
    <location>
        <begin position="3"/>
        <end position="105"/>
    </location>
</feature>
<sequence length="158" mass="18076">MQILFTKVLTNTDVEKRLAVPNNSLKHFELENGNCSKSFEVKDENGSTWTFRCYVRNDGAYKKPVLSSGWRQFVLNKGVHQGDLITLYKDVEEEASYKIEVQRKIKLLGKECWSSLEPDQPAGATAQVQRKILLFGKECWYFLEPEQPTDATGKVIQA</sequence>